<evidence type="ECO:0000259" key="1">
    <source>
        <dbReference type="Pfam" id="PF20231"/>
    </source>
</evidence>
<dbReference type="AlphaFoldDB" id="A0A9W9YMA7"/>
<comment type="caution">
    <text evidence="2">The sequence shown here is derived from an EMBL/GenBank/DDBJ whole genome shotgun (WGS) entry which is preliminary data.</text>
</comment>
<feature type="domain" description="DUF6589" evidence="1">
    <location>
        <begin position="522"/>
        <end position="956"/>
    </location>
</feature>
<accession>A0A9W9YMA7</accession>
<dbReference type="EMBL" id="MU827316">
    <property type="protein sequence ID" value="KAJ7358631.1"/>
    <property type="molecule type" value="Genomic_DNA"/>
</dbReference>
<dbReference type="Pfam" id="PF20231">
    <property type="entry name" value="DUF6589"/>
    <property type="match status" value="1"/>
</dbReference>
<reference evidence="2" key="1">
    <citation type="submission" date="2023-01" db="EMBL/GenBank/DDBJ databases">
        <title>Genome assembly of the deep-sea coral Lophelia pertusa.</title>
        <authorList>
            <person name="Herrera S."/>
            <person name="Cordes E."/>
        </authorList>
    </citation>
    <scope>NUCLEOTIDE SEQUENCE</scope>
    <source>
        <strain evidence="2">USNM1676648</strain>
        <tissue evidence="2">Polyp</tissue>
    </source>
</reference>
<proteinExistence type="predicted"/>
<dbReference type="OrthoDB" id="5986971at2759"/>
<dbReference type="InterPro" id="IPR046496">
    <property type="entry name" value="DUF6589"/>
</dbReference>
<evidence type="ECO:0000313" key="3">
    <source>
        <dbReference type="Proteomes" id="UP001163046"/>
    </source>
</evidence>
<gene>
    <name evidence="2" type="ORF">OS493_022061</name>
</gene>
<dbReference type="Proteomes" id="UP001163046">
    <property type="component" value="Unassembled WGS sequence"/>
</dbReference>
<evidence type="ECO:0000313" key="2">
    <source>
        <dbReference type="EMBL" id="KAJ7358631.1"/>
    </source>
</evidence>
<protein>
    <recommendedName>
        <fullName evidence="1">DUF6589 domain-containing protein</fullName>
    </recommendedName>
</protein>
<keyword evidence="3" id="KW-1185">Reference proteome</keyword>
<name>A0A9W9YMA7_9CNID</name>
<sequence length="1051" mass="119693">MHLQLFEDVTRKLWYENETRRGTMDGRVLIVETERSSHYFEAATQEDRDNAQSRINVRGRSSFPVEAEIRKLPLNIIIDDNTRICFPCLRKLKKRKALEENFAAATEELVRSYGNTSKTKEFVPSFVSTPTKAGYPSTTTTCTATSSTPRTCLPQTTQRKEIEPGVTIEVVWPSDVNPRRRKLSEEMAPIGKAMLRGTYQQMAHKIWQHKILKVELMKYVIRATAAECSELCSTKNHSMARQCGSDDMLKFQPEALCQEWMDKAPLFYSILMSSALSERRKDVKTVTWLPSVALAGSILLRERSRGMDAMQLLVTTIIKTSGSQALLSRLNAMRLTVSNRRFLKIMDKYAATFDEILAKEQEKGNEMLKKKSNPVQGALAVATHSDEQEHDETLTPINVETTVPLSSDVQQVSCDAELPSCDKTSSHVDSPENMQFTVGPVTHLNGPPVDEHCSLTDAAAIDPTNGFNVVVDNWDMRQEVRHMTSDHQNTDIHWVNHNIVENRVSGNHLPDDKPVKDVMEVENKDLIPSFADHKELYNNYLVHIQRILTKRIPALQCLSDHVSKHIRHKHTQEMSKKSKKMQMGIIFESEVSNEGIVKVLQHVQQYLPKLGEEEEITIAEQGLVGDQLTIERAVNAVKSMANGYTPLDRLEGFHFGIADWHAEHLPKAVFAKVIRRFMYNVQRQESHQQEKCERREFETRVVAAALQILGMSSLDDIPRLHKVPKSAQEGSQNITGKLYLHTVSKAILDTFICADSKALDIINSVLDEEEIEQIHATQMMSPDGRFMCRSPGCPATYKHDGKRRRQHEQQHDPPPVIADIILSDSNSERSVPDSSKKDDVYNYNCCLLSYGLLFTEFLDAVAEGDGDRNLRCWKMFLLHFKNDTGSTKYAVEALYYSLQVNSLLTPRQAYRLKWNRSVKGKASNVPLDLDLEHDNKALKEEVKELHRNVTVKAVNRLCKTQFVKRGMLENYDDCLRRMKRSGKHTVRSDSKDFSTIVTKLVAEGIFEFEEGRSYNCFPGMSSGPLDGVDIHSLYKWINEHKKYIALDKRAR</sequence>
<organism evidence="2 3">
    <name type="scientific">Desmophyllum pertusum</name>
    <dbReference type="NCBI Taxonomy" id="174260"/>
    <lineage>
        <taxon>Eukaryota</taxon>
        <taxon>Metazoa</taxon>
        <taxon>Cnidaria</taxon>
        <taxon>Anthozoa</taxon>
        <taxon>Hexacorallia</taxon>
        <taxon>Scleractinia</taxon>
        <taxon>Caryophylliina</taxon>
        <taxon>Caryophylliidae</taxon>
        <taxon>Desmophyllum</taxon>
    </lineage>
</organism>